<protein>
    <submittedName>
        <fullName evidence="2">Uncharacterized protein</fullName>
    </submittedName>
</protein>
<accession>A0A9P7ZUE7</accession>
<dbReference type="AlphaFoldDB" id="A0A9P7ZUE7"/>
<proteinExistence type="predicted"/>
<gene>
    <name evidence="2" type="ORF">F5Z01DRAFT_670483</name>
</gene>
<organism evidence="2 3">
    <name type="scientific">Emericellopsis atlantica</name>
    <dbReference type="NCBI Taxonomy" id="2614577"/>
    <lineage>
        <taxon>Eukaryota</taxon>
        <taxon>Fungi</taxon>
        <taxon>Dikarya</taxon>
        <taxon>Ascomycota</taxon>
        <taxon>Pezizomycotina</taxon>
        <taxon>Sordariomycetes</taxon>
        <taxon>Hypocreomycetidae</taxon>
        <taxon>Hypocreales</taxon>
        <taxon>Bionectriaceae</taxon>
        <taxon>Emericellopsis</taxon>
    </lineage>
</organism>
<feature type="compositionally biased region" description="Pro residues" evidence="1">
    <location>
        <begin position="144"/>
        <end position="153"/>
    </location>
</feature>
<feature type="region of interest" description="Disordered" evidence="1">
    <location>
        <begin position="181"/>
        <end position="214"/>
    </location>
</feature>
<feature type="region of interest" description="Disordered" evidence="1">
    <location>
        <begin position="85"/>
        <end position="165"/>
    </location>
</feature>
<feature type="compositionally biased region" description="Low complexity" evidence="1">
    <location>
        <begin position="134"/>
        <end position="143"/>
    </location>
</feature>
<evidence type="ECO:0000256" key="1">
    <source>
        <dbReference type="SAM" id="MobiDB-lite"/>
    </source>
</evidence>
<name>A0A9P7ZUE7_9HYPO</name>
<dbReference type="EMBL" id="MU251244">
    <property type="protein sequence ID" value="KAG9257823.1"/>
    <property type="molecule type" value="Genomic_DNA"/>
</dbReference>
<sequence length="300" mass="32758">MASEKEKEITPGQDHGHLRSVASLFAYPFQSTRVTKEAPSPADTSEDTTPEEGAQKGLREEKVDDDWILLTEGMDAVVVCGTAAAAAARDTPAEPTGAPETTSRAAQHVAKQIADFQEKRHYKTASKKSKGKQPATVASSSASVPPPPPPPVDGPRARLPPEDRRRMEILEKLTENRRRVRAGVPLDDLPRDTTTTRSHVDYMSTTEAPPSQPMYSAEVSYAAGPAMGYGAYPSGQSDAYLFDPALYCRPSNYPSSNARDPNEGFSPVYMYTEAYKRDQDTLLPYGPAADEPSSHYPYYQ</sequence>
<feature type="compositionally biased region" description="Low complexity" evidence="1">
    <location>
        <begin position="85"/>
        <end position="102"/>
    </location>
</feature>
<feature type="compositionally biased region" description="Basic residues" evidence="1">
    <location>
        <begin position="120"/>
        <end position="131"/>
    </location>
</feature>
<reference evidence="2" key="1">
    <citation type="journal article" date="2021" name="IMA Fungus">
        <title>Genomic characterization of three marine fungi, including Emericellopsis atlantica sp. nov. with signatures of a generalist lifestyle and marine biomass degradation.</title>
        <authorList>
            <person name="Hagestad O.C."/>
            <person name="Hou L."/>
            <person name="Andersen J.H."/>
            <person name="Hansen E.H."/>
            <person name="Altermark B."/>
            <person name="Li C."/>
            <person name="Kuhnert E."/>
            <person name="Cox R.J."/>
            <person name="Crous P.W."/>
            <person name="Spatafora J.W."/>
            <person name="Lail K."/>
            <person name="Amirebrahimi M."/>
            <person name="Lipzen A."/>
            <person name="Pangilinan J."/>
            <person name="Andreopoulos W."/>
            <person name="Hayes R.D."/>
            <person name="Ng V."/>
            <person name="Grigoriev I.V."/>
            <person name="Jackson S.A."/>
            <person name="Sutton T.D.S."/>
            <person name="Dobson A.D.W."/>
            <person name="Rama T."/>
        </authorList>
    </citation>
    <scope>NUCLEOTIDE SEQUENCE</scope>
    <source>
        <strain evidence="2">TS7</strain>
    </source>
</reference>
<dbReference type="Proteomes" id="UP000887229">
    <property type="component" value="Unassembled WGS sequence"/>
</dbReference>
<dbReference type="GeneID" id="70295470"/>
<keyword evidence="3" id="KW-1185">Reference proteome</keyword>
<feature type="compositionally biased region" description="Basic and acidic residues" evidence="1">
    <location>
        <begin position="155"/>
        <end position="165"/>
    </location>
</feature>
<feature type="region of interest" description="Disordered" evidence="1">
    <location>
        <begin position="1"/>
        <end position="63"/>
    </location>
</feature>
<evidence type="ECO:0000313" key="3">
    <source>
        <dbReference type="Proteomes" id="UP000887229"/>
    </source>
</evidence>
<dbReference type="RefSeq" id="XP_046121747.1">
    <property type="nucleotide sequence ID" value="XM_046264567.1"/>
</dbReference>
<feature type="compositionally biased region" description="Basic and acidic residues" evidence="1">
    <location>
        <begin position="1"/>
        <end position="17"/>
    </location>
</feature>
<comment type="caution">
    <text evidence="2">The sequence shown here is derived from an EMBL/GenBank/DDBJ whole genome shotgun (WGS) entry which is preliminary data.</text>
</comment>
<feature type="compositionally biased region" description="Basic and acidic residues" evidence="1">
    <location>
        <begin position="53"/>
        <end position="62"/>
    </location>
</feature>
<evidence type="ECO:0000313" key="2">
    <source>
        <dbReference type="EMBL" id="KAG9257823.1"/>
    </source>
</evidence>